<accession>A0AAD3Y1C9</accession>
<keyword evidence="2" id="KW-1185">Reference proteome</keyword>
<evidence type="ECO:0000313" key="2">
    <source>
        <dbReference type="Proteomes" id="UP001279734"/>
    </source>
</evidence>
<gene>
    <name evidence="1" type="ORF">Nepgr_025319</name>
</gene>
<evidence type="ECO:0000313" key="1">
    <source>
        <dbReference type="EMBL" id="GMH23476.1"/>
    </source>
</evidence>
<name>A0AAD3Y1C9_NEPGR</name>
<dbReference type="Proteomes" id="UP001279734">
    <property type="component" value="Unassembled WGS sequence"/>
</dbReference>
<reference evidence="1" key="1">
    <citation type="submission" date="2023-05" db="EMBL/GenBank/DDBJ databases">
        <title>Nepenthes gracilis genome sequencing.</title>
        <authorList>
            <person name="Fukushima K."/>
        </authorList>
    </citation>
    <scope>NUCLEOTIDE SEQUENCE</scope>
    <source>
        <strain evidence="1">SING2019-196</strain>
    </source>
</reference>
<comment type="caution">
    <text evidence="1">The sequence shown here is derived from an EMBL/GenBank/DDBJ whole genome shotgun (WGS) entry which is preliminary data.</text>
</comment>
<organism evidence="1 2">
    <name type="scientific">Nepenthes gracilis</name>
    <name type="common">Slender pitcher plant</name>
    <dbReference type="NCBI Taxonomy" id="150966"/>
    <lineage>
        <taxon>Eukaryota</taxon>
        <taxon>Viridiplantae</taxon>
        <taxon>Streptophyta</taxon>
        <taxon>Embryophyta</taxon>
        <taxon>Tracheophyta</taxon>
        <taxon>Spermatophyta</taxon>
        <taxon>Magnoliopsida</taxon>
        <taxon>eudicotyledons</taxon>
        <taxon>Gunneridae</taxon>
        <taxon>Pentapetalae</taxon>
        <taxon>Caryophyllales</taxon>
        <taxon>Nepenthaceae</taxon>
        <taxon>Nepenthes</taxon>
    </lineage>
</organism>
<protein>
    <submittedName>
        <fullName evidence="1">Uncharacterized protein</fullName>
    </submittedName>
</protein>
<dbReference type="EMBL" id="BSYO01000026">
    <property type="protein sequence ID" value="GMH23476.1"/>
    <property type="molecule type" value="Genomic_DNA"/>
</dbReference>
<proteinExistence type="predicted"/>
<dbReference type="AlphaFoldDB" id="A0AAD3Y1C9"/>
<sequence>MPFFPSWKNAENIIALELQHGTDSELPSPCTPSSPLLKLRHLSVFNFTELLARGGELGATGDELLKVDFLNIGESQFAVSPYLKMRKFINSARSTSMMLEAKSNA</sequence>